<evidence type="ECO:0000313" key="2">
    <source>
        <dbReference type="Proteomes" id="UP000292702"/>
    </source>
</evidence>
<evidence type="ECO:0008006" key="3">
    <source>
        <dbReference type="Google" id="ProtNLM"/>
    </source>
</evidence>
<accession>A0A4R0R4R5</accession>
<gene>
    <name evidence="1" type="ORF">EIP91_009066</name>
</gene>
<dbReference type="AlphaFoldDB" id="A0A4R0R4R5"/>
<dbReference type="EMBL" id="RWJN01000509">
    <property type="protein sequence ID" value="TCD61063.1"/>
    <property type="molecule type" value="Genomic_DNA"/>
</dbReference>
<dbReference type="OrthoDB" id="2588098at2759"/>
<organism evidence="1 2">
    <name type="scientific">Steccherinum ochraceum</name>
    <dbReference type="NCBI Taxonomy" id="92696"/>
    <lineage>
        <taxon>Eukaryota</taxon>
        <taxon>Fungi</taxon>
        <taxon>Dikarya</taxon>
        <taxon>Basidiomycota</taxon>
        <taxon>Agaricomycotina</taxon>
        <taxon>Agaricomycetes</taxon>
        <taxon>Polyporales</taxon>
        <taxon>Steccherinaceae</taxon>
        <taxon>Steccherinum</taxon>
    </lineage>
</organism>
<protein>
    <recommendedName>
        <fullName evidence="3">F-box domain-containing protein</fullName>
    </recommendedName>
</protein>
<name>A0A4R0R4R5_9APHY</name>
<reference evidence="1 2" key="1">
    <citation type="submission" date="2018-11" db="EMBL/GenBank/DDBJ databases">
        <title>Genome assembly of Steccherinum ochraceum LE-BIN_3174, the white-rot fungus of the Steccherinaceae family (The Residual Polyporoid clade, Polyporales, Basidiomycota).</title>
        <authorList>
            <person name="Fedorova T.V."/>
            <person name="Glazunova O.A."/>
            <person name="Landesman E.O."/>
            <person name="Moiseenko K.V."/>
            <person name="Psurtseva N.V."/>
            <person name="Savinova O.S."/>
            <person name="Shakhova N.V."/>
            <person name="Tyazhelova T.V."/>
            <person name="Vasina D.V."/>
        </authorList>
    </citation>
    <scope>NUCLEOTIDE SEQUENCE [LARGE SCALE GENOMIC DNA]</scope>
    <source>
        <strain evidence="1 2">LE-BIN_3174</strain>
    </source>
</reference>
<keyword evidence="2" id="KW-1185">Reference proteome</keyword>
<evidence type="ECO:0000313" key="1">
    <source>
        <dbReference type="EMBL" id="TCD61063.1"/>
    </source>
</evidence>
<dbReference type="Proteomes" id="UP000292702">
    <property type="component" value="Unassembled WGS sequence"/>
</dbReference>
<proteinExistence type="predicted"/>
<comment type="caution">
    <text evidence="1">The sequence shown here is derived from an EMBL/GenBank/DDBJ whole genome shotgun (WGS) entry which is preliminary data.</text>
</comment>
<sequence>MGQWFKYYNLDKKVVGPCLGKVPHYSGGKDDRYVSLLNRLINTEATPRSDVLPTWKKIIQKNRDSVHSNLPPEERLAGDLRHLKEEPLPGLLSELPAELLLPIFAALEDDYMAILCLSLANTRLYEFGYLCLLKRVQEANNWSGDRLACIGDYCFPEHVPEGIFTPAELELLNELHPTWLATEALDDIMEHSFDECDSLCVLDSVQFQQKQAKYLANLSSAEEECFRELKAAVGGPEYTSSDLVASEEHPWVLCNLTTAEYVRAEVIWRVLAEGEDEELQNIDSRYGPICEGGAALASAIAARFCWGSCDPGYDMLSAWRKLTSGTWAGHRFEVVPFASMRQLESGKQWEDVGEEVAEEIKALIAEH</sequence>